<dbReference type="InterPro" id="IPR013783">
    <property type="entry name" value="Ig-like_fold"/>
</dbReference>
<evidence type="ECO:0000256" key="5">
    <source>
        <dbReference type="SAM" id="MobiDB-lite"/>
    </source>
</evidence>
<gene>
    <name evidence="8" type="ORF">SAMN05216188_10111</name>
</gene>
<evidence type="ECO:0000256" key="3">
    <source>
        <dbReference type="ARBA" id="ARBA00022525"/>
    </source>
</evidence>
<dbReference type="PANTHER" id="PTHR36108:SF13">
    <property type="entry name" value="COLOSSIN-B-RELATED"/>
    <property type="match status" value="1"/>
</dbReference>
<dbReference type="Pfam" id="PF17210">
    <property type="entry name" value="SdrD_B"/>
    <property type="match status" value="1"/>
</dbReference>
<dbReference type="InterPro" id="IPR033764">
    <property type="entry name" value="Sdr_B"/>
</dbReference>
<dbReference type="EMBL" id="FOFR01000001">
    <property type="protein sequence ID" value="SEP63078.1"/>
    <property type="molecule type" value="Genomic_DNA"/>
</dbReference>
<dbReference type="PANTHER" id="PTHR36108">
    <property type="entry name" value="COLOSSIN-B-RELATED"/>
    <property type="match status" value="1"/>
</dbReference>
<dbReference type="Gene3D" id="2.60.40.10">
    <property type="entry name" value="Immunoglobulins"/>
    <property type="match status" value="3"/>
</dbReference>
<keyword evidence="9" id="KW-1185">Reference proteome</keyword>
<reference evidence="9" key="1">
    <citation type="submission" date="2016-10" db="EMBL/GenBank/DDBJ databases">
        <authorList>
            <person name="Varghese N."/>
            <person name="Submissions S."/>
        </authorList>
    </citation>
    <scope>NUCLEOTIDE SEQUENCE [LARGE SCALE GENOMIC DNA]</scope>
    <source>
        <strain evidence="9">CGMCC 4.3525</strain>
    </source>
</reference>
<evidence type="ECO:0000256" key="6">
    <source>
        <dbReference type="SAM" id="Phobius"/>
    </source>
</evidence>
<dbReference type="STRING" id="402600.SAMN05216188_10111"/>
<keyword evidence="6" id="KW-0812">Transmembrane</keyword>
<feature type="domain" description="SD-repeat containing protein B" evidence="7">
    <location>
        <begin position="221"/>
        <end position="294"/>
    </location>
</feature>
<evidence type="ECO:0000256" key="2">
    <source>
        <dbReference type="ARBA" id="ARBA00007257"/>
    </source>
</evidence>
<dbReference type="GO" id="GO:0005975">
    <property type="term" value="P:carbohydrate metabolic process"/>
    <property type="evidence" value="ECO:0007669"/>
    <property type="project" value="UniProtKB-ARBA"/>
</dbReference>
<evidence type="ECO:0000313" key="9">
    <source>
        <dbReference type="Proteomes" id="UP000199352"/>
    </source>
</evidence>
<protein>
    <recommendedName>
        <fullName evidence="7">SD-repeat containing protein B domain-containing protein</fullName>
    </recommendedName>
</protein>
<sequence>MGSYRFTAVHDKNGNWLVEPGDQVNGLRIAFTDKQTGAVVAERATGADGRAEFTGLPVGRYWVTVDPAWTLTDGSAGFEAFVTESGADTTLWLRPGAALPSPRGTLWFEKPSYESHETVRFWLTVTNVGGATAERVKLSFPILDVDMPEDEWGDFSYHGAGIRLAPGESRTFEGSGTIREFRDGKLVLWGSFDFEGRPNPHQSGYRGEVAVVQTKGAVNGVVYTDKNRNGQQDAGEAAAGAVVEANGGAPYGYFKTTTDADGRYSFKDIPSGDYYIGYTLADGWIVHTDNSGSRPRVQPGAVVELVARAERPYHESLSATLALDKDVYQVGEQAKITITLTNSGDRALDNIFAWCNRIGDENQLGGRPGGADLTGWGELIPPGKGVTVGAGETRTFVATEEVPPGAHAYGKVIASCGFAPYAGWNTDAAEASDTARVPGGFGSLTGELYYDRNGNWTVDAGEAIGNTRIVLRDRERNVDVAETFSDDKGNVRFDRVPAGEYWAWIDGPWKFEGEWDGHVLVFAGREWNVSFTVVPGPAPVRDDSTTPPPAAPAAGGGAGDAGPGDALAKTGASVLGLGLVGALLVAFGFGASLLGRQRRTA</sequence>
<keyword evidence="6" id="KW-0472">Membrane</keyword>
<organism evidence="8 9">
    <name type="scientific">Lentzea xinjiangensis</name>
    <dbReference type="NCBI Taxonomy" id="402600"/>
    <lineage>
        <taxon>Bacteria</taxon>
        <taxon>Bacillati</taxon>
        <taxon>Actinomycetota</taxon>
        <taxon>Actinomycetes</taxon>
        <taxon>Pseudonocardiales</taxon>
        <taxon>Pseudonocardiaceae</taxon>
        <taxon>Lentzea</taxon>
    </lineage>
</organism>
<dbReference type="GO" id="GO:0005576">
    <property type="term" value="C:extracellular region"/>
    <property type="evidence" value="ECO:0007669"/>
    <property type="project" value="UniProtKB-SubCell"/>
</dbReference>
<dbReference type="SUPFAM" id="SSF117074">
    <property type="entry name" value="Hypothetical protein PA1324"/>
    <property type="match status" value="3"/>
</dbReference>
<keyword evidence="3" id="KW-0964">Secreted</keyword>
<dbReference type="AlphaFoldDB" id="A0A1H8ZH59"/>
<evidence type="ECO:0000259" key="7">
    <source>
        <dbReference type="Pfam" id="PF17210"/>
    </source>
</evidence>
<evidence type="ECO:0000256" key="4">
    <source>
        <dbReference type="ARBA" id="ARBA00022729"/>
    </source>
</evidence>
<keyword evidence="4" id="KW-0732">Signal</keyword>
<evidence type="ECO:0000313" key="8">
    <source>
        <dbReference type="EMBL" id="SEP63078.1"/>
    </source>
</evidence>
<accession>A0A1H8ZH59</accession>
<name>A0A1H8ZH59_9PSEU</name>
<proteinExistence type="inferred from homology"/>
<evidence type="ECO:0000256" key="1">
    <source>
        <dbReference type="ARBA" id="ARBA00004613"/>
    </source>
</evidence>
<comment type="subcellular location">
    <subcellularLocation>
        <location evidence="1">Secreted</location>
    </subcellularLocation>
</comment>
<feature type="region of interest" description="Disordered" evidence="5">
    <location>
        <begin position="538"/>
        <end position="563"/>
    </location>
</feature>
<dbReference type="Proteomes" id="UP000199352">
    <property type="component" value="Unassembled WGS sequence"/>
</dbReference>
<comment type="similarity">
    <text evidence="2">Belongs to the serine-aspartate repeat-containing protein (SDr) family.</text>
</comment>
<keyword evidence="6" id="KW-1133">Transmembrane helix</keyword>
<feature type="transmembrane region" description="Helical" evidence="6">
    <location>
        <begin position="574"/>
        <end position="595"/>
    </location>
</feature>